<keyword evidence="1" id="KW-0812">Transmembrane</keyword>
<keyword evidence="1" id="KW-1133">Transmembrane helix</keyword>
<feature type="transmembrane region" description="Helical" evidence="1">
    <location>
        <begin position="12"/>
        <end position="28"/>
    </location>
</feature>
<feature type="transmembrane region" description="Helical" evidence="1">
    <location>
        <begin position="122"/>
        <end position="140"/>
    </location>
</feature>
<feature type="transmembrane region" description="Helical" evidence="1">
    <location>
        <begin position="40"/>
        <end position="57"/>
    </location>
</feature>
<dbReference type="EMBL" id="CP132482">
    <property type="protein sequence ID" value="WLV77675.1"/>
    <property type="molecule type" value="Genomic_DNA"/>
</dbReference>
<name>A0ABY9L587_9LACO</name>
<evidence type="ECO:0000313" key="2">
    <source>
        <dbReference type="EMBL" id="WLV77675.1"/>
    </source>
</evidence>
<reference evidence="2 3" key="1">
    <citation type="submission" date="2023-08" db="EMBL/GenBank/DDBJ databases">
        <authorList>
            <person name="Buchebner-Jance M."/>
        </authorList>
    </citation>
    <scope>NUCLEOTIDE SEQUENCE [LARGE SCALE GENOMIC DNA]</scope>
    <source>
        <strain evidence="2 3">NCIMB 15471</strain>
    </source>
</reference>
<keyword evidence="1" id="KW-0472">Membrane</keyword>
<dbReference type="RefSeq" id="WP_274785086.1">
    <property type="nucleotide sequence ID" value="NZ_CP132482.1"/>
</dbReference>
<feature type="transmembrane region" description="Helical" evidence="1">
    <location>
        <begin position="94"/>
        <end position="116"/>
    </location>
</feature>
<gene>
    <name evidence="2" type="ORF">LACPH_002447</name>
</gene>
<protein>
    <recommendedName>
        <fullName evidence="4">DUF2178 domain-containing protein</fullName>
    </recommendedName>
</protein>
<sequence length="148" mass="16345">MKKIVHAVPKSGWLAWLGAFAFAILYRYVKTSVPENIGKILLVLTALLVGYAIFATQRQSEQRQLKKFQQGSPSDKRIANEMTDERNQMIIGKAAVIATKLLVYLNIAGLFVLAGLNASSTAMIALAAYTFMIPILNLLIQAHLNRVL</sequence>
<keyword evidence="3" id="KW-1185">Reference proteome</keyword>
<evidence type="ECO:0008006" key="4">
    <source>
        <dbReference type="Google" id="ProtNLM"/>
    </source>
</evidence>
<organism evidence="2 3">
    <name type="scientific">Lacticaseibacillus parahuelsenbergensis</name>
    <dbReference type="NCBI Taxonomy" id="3068305"/>
    <lineage>
        <taxon>Bacteria</taxon>
        <taxon>Bacillati</taxon>
        <taxon>Bacillota</taxon>
        <taxon>Bacilli</taxon>
        <taxon>Lactobacillales</taxon>
        <taxon>Lactobacillaceae</taxon>
        <taxon>Lacticaseibacillus</taxon>
    </lineage>
</organism>
<proteinExistence type="predicted"/>
<evidence type="ECO:0000313" key="3">
    <source>
        <dbReference type="Proteomes" id="UP001233112"/>
    </source>
</evidence>
<dbReference type="Proteomes" id="UP001233112">
    <property type="component" value="Chromosome"/>
</dbReference>
<evidence type="ECO:0000256" key="1">
    <source>
        <dbReference type="SAM" id="Phobius"/>
    </source>
</evidence>
<accession>A0ABY9L587</accession>